<protein>
    <submittedName>
        <fullName evidence="2">Uncharacterized protein</fullName>
    </submittedName>
</protein>
<gene>
    <name evidence="2" type="ORF">DYB32_009707</name>
</gene>
<name>A0A418AHW7_9STRA</name>
<comment type="caution">
    <text evidence="2">The sequence shown here is derived from an EMBL/GenBank/DDBJ whole genome shotgun (WGS) entry which is preliminary data.</text>
</comment>
<proteinExistence type="predicted"/>
<accession>A0A418AHW7</accession>
<reference evidence="2 3" key="1">
    <citation type="submission" date="2018-08" db="EMBL/GenBank/DDBJ databases">
        <title>Aphanomyces genome sequencing and annotation.</title>
        <authorList>
            <person name="Minardi D."/>
            <person name="Oidtmann B."/>
            <person name="Van Der Giezen M."/>
            <person name="Studholme D.J."/>
        </authorList>
    </citation>
    <scope>NUCLEOTIDE SEQUENCE [LARGE SCALE GENOMIC DNA]</scope>
    <source>
        <strain evidence="2 3">NJM0002</strain>
    </source>
</reference>
<keyword evidence="3" id="KW-1185">Reference proteome</keyword>
<feature type="compositionally biased region" description="Basic and acidic residues" evidence="1">
    <location>
        <begin position="180"/>
        <end position="189"/>
    </location>
</feature>
<organism evidence="2 3">
    <name type="scientific">Aphanomyces invadans</name>
    <dbReference type="NCBI Taxonomy" id="157072"/>
    <lineage>
        <taxon>Eukaryota</taxon>
        <taxon>Sar</taxon>
        <taxon>Stramenopiles</taxon>
        <taxon>Oomycota</taxon>
        <taxon>Saprolegniomycetes</taxon>
        <taxon>Saprolegniales</taxon>
        <taxon>Verrucalvaceae</taxon>
        <taxon>Aphanomyces</taxon>
    </lineage>
</organism>
<dbReference type="AlphaFoldDB" id="A0A418AHW7"/>
<evidence type="ECO:0000256" key="1">
    <source>
        <dbReference type="SAM" id="MobiDB-lite"/>
    </source>
</evidence>
<sequence>MSDTSDSDIVPSGMVSITTVTPPKLTSFSPEVLVKWTKKWEKFQRDLKMECVRMKRDYATALPSIQSLAEPAKLIEGMARFSWFVTMDEVNYEFILKKMKEIMSMPLNNAIPNAENALEKLRWNTSEKDVTMRVVNFLIEASSLIEGNGLSEDLKNDKMQKKIFSVILSKVKPATLRASLTERSDKQPEQELSASDEETKRPANINDVPLDTVDYDYSSDELEGRDPKGPGPIPVPSTKLFASMSFKIKANELMKCMNETGWNFGAALGRKEAEHELGNVSEDDGYDTMLENALSP</sequence>
<evidence type="ECO:0000313" key="2">
    <source>
        <dbReference type="EMBL" id="RHY21795.1"/>
    </source>
</evidence>
<evidence type="ECO:0000313" key="3">
    <source>
        <dbReference type="Proteomes" id="UP000285060"/>
    </source>
</evidence>
<feature type="region of interest" description="Disordered" evidence="1">
    <location>
        <begin position="276"/>
        <end position="296"/>
    </location>
</feature>
<dbReference type="VEuPathDB" id="FungiDB:H310_11749"/>
<feature type="region of interest" description="Disordered" evidence="1">
    <location>
        <begin position="178"/>
        <end position="212"/>
    </location>
</feature>
<dbReference type="Proteomes" id="UP000285060">
    <property type="component" value="Unassembled WGS sequence"/>
</dbReference>
<dbReference type="EMBL" id="QUSY01002282">
    <property type="protein sequence ID" value="RHY21795.1"/>
    <property type="molecule type" value="Genomic_DNA"/>
</dbReference>